<accession>A0A384JWF8</accession>
<dbReference type="RefSeq" id="XP_024551672.1">
    <property type="nucleotide sequence ID" value="XM_024698311.1"/>
</dbReference>
<dbReference type="Pfam" id="PF12697">
    <property type="entry name" value="Abhydrolase_6"/>
    <property type="match status" value="1"/>
</dbReference>
<dbReference type="Gene3D" id="3.40.50.1820">
    <property type="entry name" value="alpha/beta hydrolase"/>
    <property type="match status" value="1"/>
</dbReference>
<dbReference type="PANTHER" id="PTHR43798">
    <property type="entry name" value="MONOACYLGLYCEROL LIPASE"/>
    <property type="match status" value="1"/>
</dbReference>
<protein>
    <recommendedName>
        <fullName evidence="1">AB hydrolase-1 domain-containing protein</fullName>
    </recommendedName>
</protein>
<reference evidence="2 3" key="3">
    <citation type="journal article" date="2017" name="Mol. Plant Pathol.">
        <title>A gapless genome sequence of the fungus Botrytis cinerea.</title>
        <authorList>
            <person name="Van Kan J.A."/>
            <person name="Stassen J.H."/>
            <person name="Mosbach A."/>
            <person name="Van Der Lee T.A."/>
            <person name="Faino L."/>
            <person name="Farmer A.D."/>
            <person name="Papasotiriou D.G."/>
            <person name="Zhou S."/>
            <person name="Seidl M.F."/>
            <person name="Cottam E."/>
            <person name="Edel D."/>
            <person name="Hahn M."/>
            <person name="Schwartz D.C."/>
            <person name="Dietrich R.A."/>
            <person name="Widdison S."/>
            <person name="Scalliet G."/>
        </authorList>
    </citation>
    <scope>NUCLEOTIDE SEQUENCE [LARGE SCALE GENOMIC DNA]</scope>
    <source>
        <strain evidence="2 3">B05.10</strain>
    </source>
</reference>
<sequence>MSFAILPSKPQAPIAYKLVENQNNNPDSPLIVFINGLVLPSLSWNPTIALLQQSTSSVKPNILTYDRYGQGATTSQDPADNIPGKDPGYGHDLNDAVNDLHELIQITVPTNPKLLLVAASIGVHIARTYAHKYPATVEGLLFLDSNIGNAEATDLWPNPHTPDFIESDVWEMTVRWSNTLKRLDRRNVLKLLPNPSSPKLQGLNGKGPWLKIVGHDPDRFAEEMWRMLKIPRSINRKYTQPTWQKYNEGLLNLTGADRSVNEVLIAPGCGHFIQKDNPQFVATQLEDLLSRIYFRGFRFQILTFGPNKIGVKLNAKPPTTDYKEIK</sequence>
<evidence type="ECO:0000313" key="3">
    <source>
        <dbReference type="Proteomes" id="UP000001798"/>
    </source>
</evidence>
<feature type="domain" description="AB hydrolase-1" evidence="1">
    <location>
        <begin position="31"/>
        <end position="282"/>
    </location>
</feature>
<dbReference type="EMBL" id="CP009815">
    <property type="protein sequence ID" value="ATZ54890.1"/>
    <property type="molecule type" value="Genomic_DNA"/>
</dbReference>
<dbReference type="KEGG" id="bfu:BCIN_11g02090"/>
<name>A0A384JWF8_BOTFB</name>
<dbReference type="AlphaFoldDB" id="A0A384JWF8"/>
<reference evidence="2 3" key="1">
    <citation type="journal article" date="2011" name="PLoS Genet.">
        <title>Genomic analysis of the necrotrophic fungal pathogens Sclerotinia sclerotiorum and Botrytis cinerea.</title>
        <authorList>
            <person name="Amselem J."/>
            <person name="Cuomo C.A."/>
            <person name="van Kan J.A."/>
            <person name="Viaud M."/>
            <person name="Benito E.P."/>
            <person name="Couloux A."/>
            <person name="Coutinho P.M."/>
            <person name="de Vries R.P."/>
            <person name="Dyer P.S."/>
            <person name="Fillinger S."/>
            <person name="Fournier E."/>
            <person name="Gout L."/>
            <person name="Hahn M."/>
            <person name="Kohn L."/>
            <person name="Lapalu N."/>
            <person name="Plummer K.M."/>
            <person name="Pradier J.M."/>
            <person name="Quevillon E."/>
            <person name="Sharon A."/>
            <person name="Simon A."/>
            <person name="ten Have A."/>
            <person name="Tudzynski B."/>
            <person name="Tudzynski P."/>
            <person name="Wincker P."/>
            <person name="Andrew M."/>
            <person name="Anthouard V."/>
            <person name="Beever R.E."/>
            <person name="Beffa R."/>
            <person name="Benoit I."/>
            <person name="Bouzid O."/>
            <person name="Brault B."/>
            <person name="Chen Z."/>
            <person name="Choquer M."/>
            <person name="Collemare J."/>
            <person name="Cotton P."/>
            <person name="Danchin E.G."/>
            <person name="Da Silva C."/>
            <person name="Gautier A."/>
            <person name="Giraud C."/>
            <person name="Giraud T."/>
            <person name="Gonzalez C."/>
            <person name="Grossetete S."/>
            <person name="Guldener U."/>
            <person name="Henrissat B."/>
            <person name="Howlett B.J."/>
            <person name="Kodira C."/>
            <person name="Kretschmer M."/>
            <person name="Lappartient A."/>
            <person name="Leroch M."/>
            <person name="Levis C."/>
            <person name="Mauceli E."/>
            <person name="Neuveglise C."/>
            <person name="Oeser B."/>
            <person name="Pearson M."/>
            <person name="Poulain J."/>
            <person name="Poussereau N."/>
            <person name="Quesneville H."/>
            <person name="Rascle C."/>
            <person name="Schumacher J."/>
            <person name="Segurens B."/>
            <person name="Sexton A."/>
            <person name="Silva E."/>
            <person name="Sirven C."/>
            <person name="Soanes D.M."/>
            <person name="Talbot N.J."/>
            <person name="Templeton M."/>
            <person name="Yandava C."/>
            <person name="Yarden O."/>
            <person name="Zeng Q."/>
            <person name="Rollins J.A."/>
            <person name="Lebrun M.H."/>
            <person name="Dickman M."/>
        </authorList>
    </citation>
    <scope>NUCLEOTIDE SEQUENCE [LARGE SCALE GENOMIC DNA]</scope>
    <source>
        <strain evidence="2 3">B05.10</strain>
    </source>
</reference>
<dbReference type="Proteomes" id="UP000001798">
    <property type="component" value="Chromosome 11"/>
</dbReference>
<dbReference type="SUPFAM" id="SSF53474">
    <property type="entry name" value="alpha/beta-Hydrolases"/>
    <property type="match status" value="1"/>
</dbReference>
<evidence type="ECO:0000259" key="1">
    <source>
        <dbReference type="Pfam" id="PF12697"/>
    </source>
</evidence>
<dbReference type="OrthoDB" id="3466836at2759"/>
<dbReference type="InterPro" id="IPR000073">
    <property type="entry name" value="AB_hydrolase_1"/>
</dbReference>
<dbReference type="InterPro" id="IPR050266">
    <property type="entry name" value="AB_hydrolase_sf"/>
</dbReference>
<organism evidence="2 3">
    <name type="scientific">Botryotinia fuckeliana (strain B05.10)</name>
    <name type="common">Noble rot fungus</name>
    <name type="synonym">Botrytis cinerea</name>
    <dbReference type="NCBI Taxonomy" id="332648"/>
    <lineage>
        <taxon>Eukaryota</taxon>
        <taxon>Fungi</taxon>
        <taxon>Dikarya</taxon>
        <taxon>Ascomycota</taxon>
        <taxon>Pezizomycotina</taxon>
        <taxon>Leotiomycetes</taxon>
        <taxon>Helotiales</taxon>
        <taxon>Sclerotiniaceae</taxon>
        <taxon>Botrytis</taxon>
    </lineage>
</organism>
<gene>
    <name evidence="2" type="ORF">BCIN_11g02090</name>
</gene>
<dbReference type="VEuPathDB" id="FungiDB:Bcin11g02090"/>
<evidence type="ECO:0000313" key="2">
    <source>
        <dbReference type="EMBL" id="ATZ54890.1"/>
    </source>
</evidence>
<dbReference type="InterPro" id="IPR029058">
    <property type="entry name" value="AB_hydrolase_fold"/>
</dbReference>
<proteinExistence type="predicted"/>
<dbReference type="GeneID" id="5437278"/>
<keyword evidence="3" id="KW-1185">Reference proteome</keyword>
<reference evidence="2 3" key="2">
    <citation type="journal article" date="2012" name="Eukaryot. Cell">
        <title>Genome update of Botrytis cinerea strains B05.10 and T4.</title>
        <authorList>
            <person name="Staats M."/>
            <person name="van Kan J.A."/>
        </authorList>
    </citation>
    <scope>NUCLEOTIDE SEQUENCE [LARGE SCALE GENOMIC DNA]</scope>
    <source>
        <strain evidence="2 3">B05.10</strain>
    </source>
</reference>